<sequence>MSPPKKHVSPDYRMRHSFNKPTKANGDVNSSNGSTKKAPGLKRPSASPTEGSYLGWLGTETEVDTACDVIYNSQPKPRLEFSVVVNLIVANYGEKRATMLV</sequence>
<name>G5AIM8_PHYSP</name>
<keyword evidence="3" id="KW-1185">Reference proteome</keyword>
<evidence type="ECO:0000313" key="3">
    <source>
        <dbReference type="Proteomes" id="UP000002640"/>
    </source>
</evidence>
<accession>G5AIM8</accession>
<evidence type="ECO:0000313" key="2">
    <source>
        <dbReference type="EMBL" id="EGZ04638.1"/>
    </source>
</evidence>
<organism evidence="2 3">
    <name type="scientific">Phytophthora sojae (strain P6497)</name>
    <name type="common">Soybean stem and root rot agent</name>
    <name type="synonym">Phytophthora megasperma f. sp. glycines</name>
    <dbReference type="NCBI Taxonomy" id="1094619"/>
    <lineage>
        <taxon>Eukaryota</taxon>
        <taxon>Sar</taxon>
        <taxon>Stramenopiles</taxon>
        <taxon>Oomycota</taxon>
        <taxon>Peronosporomycetes</taxon>
        <taxon>Peronosporales</taxon>
        <taxon>Peronosporaceae</taxon>
        <taxon>Phytophthora</taxon>
    </lineage>
</organism>
<feature type="region of interest" description="Disordered" evidence="1">
    <location>
        <begin position="1"/>
        <end position="53"/>
    </location>
</feature>
<dbReference type="KEGG" id="psoj:PHYSODRAFT_343110"/>
<dbReference type="RefSeq" id="XP_009539929.1">
    <property type="nucleotide sequence ID" value="XM_009541634.1"/>
</dbReference>
<dbReference type="GeneID" id="20648457"/>
<reference evidence="2 3" key="1">
    <citation type="journal article" date="2006" name="Science">
        <title>Phytophthora genome sequences uncover evolutionary origins and mechanisms of pathogenesis.</title>
        <authorList>
            <person name="Tyler B.M."/>
            <person name="Tripathy S."/>
            <person name="Zhang X."/>
            <person name="Dehal P."/>
            <person name="Jiang R.H."/>
            <person name="Aerts A."/>
            <person name="Arredondo F.D."/>
            <person name="Baxter L."/>
            <person name="Bensasson D."/>
            <person name="Beynon J.L."/>
            <person name="Chapman J."/>
            <person name="Damasceno C.M."/>
            <person name="Dorrance A.E."/>
            <person name="Dou D."/>
            <person name="Dickerman A.W."/>
            <person name="Dubchak I.L."/>
            <person name="Garbelotto M."/>
            <person name="Gijzen M."/>
            <person name="Gordon S.G."/>
            <person name="Govers F."/>
            <person name="Grunwald N.J."/>
            <person name="Huang W."/>
            <person name="Ivors K.L."/>
            <person name="Jones R.W."/>
            <person name="Kamoun S."/>
            <person name="Krampis K."/>
            <person name="Lamour K.H."/>
            <person name="Lee M.K."/>
            <person name="McDonald W.H."/>
            <person name="Medina M."/>
            <person name="Meijer H.J."/>
            <person name="Nordberg E.K."/>
            <person name="Maclean D.J."/>
            <person name="Ospina-Giraldo M.D."/>
            <person name="Morris P.F."/>
            <person name="Phuntumart V."/>
            <person name="Putnam N.H."/>
            <person name="Rash S."/>
            <person name="Rose J.K."/>
            <person name="Sakihama Y."/>
            <person name="Salamov A.A."/>
            <person name="Savidor A."/>
            <person name="Scheuring C.F."/>
            <person name="Smith B.M."/>
            <person name="Sobral B.W."/>
            <person name="Terry A."/>
            <person name="Torto-Alalibo T.A."/>
            <person name="Win J."/>
            <person name="Xu Z."/>
            <person name="Zhang H."/>
            <person name="Grigoriev I.V."/>
            <person name="Rokhsar D.S."/>
            <person name="Boore J.L."/>
        </authorList>
    </citation>
    <scope>NUCLEOTIDE SEQUENCE [LARGE SCALE GENOMIC DNA]</scope>
    <source>
        <strain evidence="2 3">P6497</strain>
    </source>
</reference>
<evidence type="ECO:0000256" key="1">
    <source>
        <dbReference type="SAM" id="MobiDB-lite"/>
    </source>
</evidence>
<gene>
    <name evidence="2" type="ORF">PHYSODRAFT_343110</name>
</gene>
<protein>
    <submittedName>
        <fullName evidence="2">Uncharacterized protein</fullName>
    </submittedName>
</protein>
<feature type="compositionally biased region" description="Polar residues" evidence="1">
    <location>
        <begin position="19"/>
        <end position="35"/>
    </location>
</feature>
<dbReference type="EMBL" id="JH159177">
    <property type="protein sequence ID" value="EGZ04638.1"/>
    <property type="molecule type" value="Genomic_DNA"/>
</dbReference>
<dbReference type="AlphaFoldDB" id="G5AIM8"/>
<dbReference type="InParanoid" id="G5AIM8"/>
<dbReference type="Proteomes" id="UP000002640">
    <property type="component" value="Unassembled WGS sequence"/>
</dbReference>
<proteinExistence type="predicted"/>